<dbReference type="EMBL" id="JAKKSL010000001">
    <property type="protein sequence ID" value="MCI2283408.1"/>
    <property type="molecule type" value="Genomic_DNA"/>
</dbReference>
<evidence type="ECO:0008006" key="4">
    <source>
        <dbReference type="Google" id="ProtNLM"/>
    </source>
</evidence>
<dbReference type="RefSeq" id="WP_242284839.1">
    <property type="nucleotide sequence ID" value="NZ_JAKKSL010000001.1"/>
</dbReference>
<evidence type="ECO:0000313" key="2">
    <source>
        <dbReference type="EMBL" id="MCI2283408.1"/>
    </source>
</evidence>
<proteinExistence type="predicted"/>
<name>A0ABS9WZH1_9GAMM</name>
<feature type="transmembrane region" description="Helical" evidence="1">
    <location>
        <begin position="37"/>
        <end position="53"/>
    </location>
</feature>
<evidence type="ECO:0000256" key="1">
    <source>
        <dbReference type="SAM" id="Phobius"/>
    </source>
</evidence>
<feature type="transmembrane region" description="Helical" evidence="1">
    <location>
        <begin position="99"/>
        <end position="121"/>
    </location>
</feature>
<gene>
    <name evidence="2" type="ORF">L3081_08365</name>
</gene>
<keyword evidence="1" id="KW-0472">Membrane</keyword>
<organism evidence="2 3">
    <name type="scientific">Colwellia maritima</name>
    <dbReference type="NCBI Taxonomy" id="2912588"/>
    <lineage>
        <taxon>Bacteria</taxon>
        <taxon>Pseudomonadati</taxon>
        <taxon>Pseudomonadota</taxon>
        <taxon>Gammaproteobacteria</taxon>
        <taxon>Alteromonadales</taxon>
        <taxon>Colwelliaceae</taxon>
        <taxon>Colwellia</taxon>
    </lineage>
</organism>
<keyword evidence="1" id="KW-0812">Transmembrane</keyword>
<reference evidence="2" key="1">
    <citation type="submission" date="2022-01" db="EMBL/GenBank/DDBJ databases">
        <title>Colwellia maritima, isolated from seawater.</title>
        <authorList>
            <person name="Kristyanto S."/>
            <person name="Jung J."/>
            <person name="Jeon C.O."/>
        </authorList>
    </citation>
    <scope>NUCLEOTIDE SEQUENCE</scope>
    <source>
        <strain evidence="2">MSW7</strain>
    </source>
</reference>
<feature type="transmembrane region" description="Helical" evidence="1">
    <location>
        <begin position="65"/>
        <end position="87"/>
    </location>
</feature>
<feature type="transmembrane region" description="Helical" evidence="1">
    <location>
        <begin position="6"/>
        <end position="25"/>
    </location>
</feature>
<accession>A0ABS9WZH1</accession>
<keyword evidence="1" id="KW-1133">Transmembrane helix</keyword>
<evidence type="ECO:0000313" key="3">
    <source>
        <dbReference type="Proteomes" id="UP001139646"/>
    </source>
</evidence>
<keyword evidence="3" id="KW-1185">Reference proteome</keyword>
<sequence length="139" mass="15633">MNIPDLPNNHALAILLITVLALYLFRRDDIPLETSSLAVITILCVLFTLFPFYSEGVHFEPSALFFGFAHEALITVCSLMILGHGIVRTGALEPIGRYLAKLWKISPTLSLLLTLILLWSLECFRQQYPCCGFTLTYLN</sequence>
<comment type="caution">
    <text evidence="2">The sequence shown here is derived from an EMBL/GenBank/DDBJ whole genome shotgun (WGS) entry which is preliminary data.</text>
</comment>
<protein>
    <recommendedName>
        <fullName evidence="4">Transporter</fullName>
    </recommendedName>
</protein>
<dbReference type="Proteomes" id="UP001139646">
    <property type="component" value="Unassembled WGS sequence"/>
</dbReference>